<dbReference type="CDD" id="cd02995">
    <property type="entry name" value="PDI_a_PDI_a'_C"/>
    <property type="match status" value="1"/>
</dbReference>
<dbReference type="AlphaFoldDB" id="A0AAN6GBT5"/>
<feature type="disulfide bond" description="Redox-active" evidence="12">
    <location>
        <begin position="406"/>
        <end position="409"/>
    </location>
</feature>
<dbReference type="InterPro" id="IPR013766">
    <property type="entry name" value="Thioredoxin_domain"/>
</dbReference>
<dbReference type="NCBIfam" id="TIGR01126">
    <property type="entry name" value="pdi_dom"/>
    <property type="match status" value="2"/>
</dbReference>
<comment type="subcellular location">
    <subcellularLocation>
        <location evidence="3">Endoplasmic reticulum lumen</location>
    </subcellularLocation>
</comment>
<dbReference type="PANTHER" id="PTHR18929:SF132">
    <property type="entry name" value="PROTEIN DISULFIDE-ISOMERASE A3"/>
    <property type="match status" value="1"/>
</dbReference>
<feature type="signal peptide" evidence="14">
    <location>
        <begin position="1"/>
        <end position="24"/>
    </location>
</feature>
<dbReference type="Pfam" id="PF00085">
    <property type="entry name" value="Thioredoxin"/>
    <property type="match status" value="2"/>
</dbReference>
<comment type="caution">
    <text evidence="17">The sequence shown here is derived from an EMBL/GenBank/DDBJ whole genome shotgun (WGS) entry which is preliminary data.</text>
</comment>
<comment type="catalytic activity">
    <reaction evidence="1 14">
        <text>Catalyzes the rearrangement of -S-S- bonds in proteins.</text>
        <dbReference type="EC" id="5.3.4.1"/>
    </reaction>
</comment>
<accession>A0AAN6GBT5</accession>
<dbReference type="PROSITE" id="PS51352">
    <property type="entry name" value="THIOREDOXIN_2"/>
    <property type="match status" value="2"/>
</dbReference>
<evidence type="ECO:0000313" key="17">
    <source>
        <dbReference type="EMBL" id="KAK0524880.1"/>
    </source>
</evidence>
<feature type="domain" description="Thioredoxin" evidence="16">
    <location>
        <begin position="12"/>
        <end position="141"/>
    </location>
</feature>
<dbReference type="CDD" id="cd02961">
    <property type="entry name" value="PDI_a_family"/>
    <property type="match status" value="1"/>
</dbReference>
<evidence type="ECO:0000256" key="3">
    <source>
        <dbReference type="ARBA" id="ARBA00004319"/>
    </source>
</evidence>
<gene>
    <name evidence="17" type="primary">PDI1</name>
    <name evidence="17" type="ORF">OC842_005694</name>
</gene>
<sequence>MRVSKTVYAAAAAAAFCMPAAVAASDAAAADGPDDVLVISQSNFTKTVEAHPLSLLEFYAPWCGHCKKLAPEYKIAATKLKADGIPLAKIDCTVETELCQEVGVAGYPTLKVYRGKTDVASEYGGPRQADGIVSYMRKQNQPALNHITSASAADKLKKQDRVVAIAYVSSASADKDALAAFRTTAEKERDAFTFGYVDDADLAKAAGIKSFPSIVIYRSFDEPELHYPASEPLKPAAIESFIKEASVPLIDEVGPQNFRLYADAGLPLVYYFTERDDPKKDDVLADLKPIAKDYKGKVNFVWIDAVKFASHAETLNLQTDLWPSVAIQDMGAQTKYPLQKLGAKPADTINTFVADFVAGKLQPSIKSEAAPASQDESVFVLVADEFDKVVSDHSKDLLVEFYAPWCGHCKKLEPTYAALGEKYASHKDKITIAKMDATKNDIPPSAGFSIQGFPTIKFRPAGPSSTWIDFEGERSLEGFTEFIGLNAKNKIDASAADNTTDGKKAVPDSTESEKPAPPQKAEVVHEEL</sequence>
<organism evidence="17 18">
    <name type="scientific">Tilletia horrida</name>
    <dbReference type="NCBI Taxonomy" id="155126"/>
    <lineage>
        <taxon>Eukaryota</taxon>
        <taxon>Fungi</taxon>
        <taxon>Dikarya</taxon>
        <taxon>Basidiomycota</taxon>
        <taxon>Ustilaginomycotina</taxon>
        <taxon>Exobasidiomycetes</taxon>
        <taxon>Tilletiales</taxon>
        <taxon>Tilletiaceae</taxon>
        <taxon>Tilletia</taxon>
    </lineage>
</organism>
<dbReference type="PRINTS" id="PR00421">
    <property type="entry name" value="THIOREDOXIN"/>
</dbReference>
<dbReference type="FunFam" id="3.40.30.10:FF:000027">
    <property type="entry name" value="protein disulfide-isomerase A2"/>
    <property type="match status" value="1"/>
</dbReference>
<dbReference type="InterPro" id="IPR036249">
    <property type="entry name" value="Thioredoxin-like_sf"/>
</dbReference>
<dbReference type="EMBL" id="JAPDMQ010000428">
    <property type="protein sequence ID" value="KAK0524880.1"/>
    <property type="molecule type" value="Genomic_DNA"/>
</dbReference>
<evidence type="ECO:0000313" key="18">
    <source>
        <dbReference type="Proteomes" id="UP001176521"/>
    </source>
</evidence>
<evidence type="ECO:0000256" key="14">
    <source>
        <dbReference type="RuleBase" id="RU361130"/>
    </source>
</evidence>
<evidence type="ECO:0000256" key="4">
    <source>
        <dbReference type="ARBA" id="ARBA00006347"/>
    </source>
</evidence>
<proteinExistence type="inferred from homology"/>
<evidence type="ECO:0000259" key="16">
    <source>
        <dbReference type="PROSITE" id="PS51352"/>
    </source>
</evidence>
<feature type="domain" description="Thioredoxin" evidence="16">
    <location>
        <begin position="356"/>
        <end position="488"/>
    </location>
</feature>
<dbReference type="GO" id="GO:0006457">
    <property type="term" value="P:protein folding"/>
    <property type="evidence" value="ECO:0007669"/>
    <property type="project" value="TreeGrafter"/>
</dbReference>
<keyword evidence="7" id="KW-0677">Repeat</keyword>
<evidence type="ECO:0000256" key="7">
    <source>
        <dbReference type="ARBA" id="ARBA00022737"/>
    </source>
</evidence>
<protein>
    <recommendedName>
        <fullName evidence="5 14">Protein disulfide-isomerase</fullName>
        <ecNumber evidence="5 14">5.3.4.1</ecNumber>
    </recommendedName>
</protein>
<evidence type="ECO:0000256" key="5">
    <source>
        <dbReference type="ARBA" id="ARBA00012723"/>
    </source>
</evidence>
<dbReference type="FunFam" id="3.40.30.10:FF:000017">
    <property type="entry name" value="Protein disulfide-isomerase A4"/>
    <property type="match status" value="1"/>
</dbReference>
<dbReference type="CDD" id="cd02982">
    <property type="entry name" value="PDI_b'_family"/>
    <property type="match status" value="1"/>
</dbReference>
<keyword evidence="6 14" id="KW-0732">Signal</keyword>
<dbReference type="CDD" id="cd02981">
    <property type="entry name" value="PDI_b_family"/>
    <property type="match status" value="1"/>
</dbReference>
<evidence type="ECO:0000256" key="2">
    <source>
        <dbReference type="ARBA" id="ARBA00002692"/>
    </source>
</evidence>
<dbReference type="PROSITE" id="PS00194">
    <property type="entry name" value="THIOREDOXIN_1"/>
    <property type="match status" value="2"/>
</dbReference>
<evidence type="ECO:0000256" key="15">
    <source>
        <dbReference type="SAM" id="MobiDB-lite"/>
    </source>
</evidence>
<keyword evidence="11 12" id="KW-0676">Redox-active center</keyword>
<evidence type="ECO:0000256" key="12">
    <source>
        <dbReference type="PIRSR" id="PIRSR605792-51"/>
    </source>
</evidence>
<dbReference type="InterPro" id="IPR017937">
    <property type="entry name" value="Thioredoxin_CS"/>
</dbReference>
<dbReference type="InterPro" id="IPR005792">
    <property type="entry name" value="Prot_disulphide_isomerase"/>
</dbReference>
<dbReference type="PANTHER" id="PTHR18929">
    <property type="entry name" value="PROTEIN DISULFIDE ISOMERASE"/>
    <property type="match status" value="1"/>
</dbReference>
<dbReference type="Pfam" id="PF13848">
    <property type="entry name" value="Thioredoxin_6"/>
    <property type="match status" value="1"/>
</dbReference>
<feature type="region of interest" description="Disordered" evidence="15">
    <location>
        <begin position="493"/>
        <end position="528"/>
    </location>
</feature>
<evidence type="ECO:0000256" key="8">
    <source>
        <dbReference type="ARBA" id="ARBA00022824"/>
    </source>
</evidence>
<feature type="compositionally biased region" description="Basic and acidic residues" evidence="15">
    <location>
        <begin position="500"/>
        <end position="514"/>
    </location>
</feature>
<evidence type="ECO:0000256" key="10">
    <source>
        <dbReference type="ARBA" id="ARBA00023235"/>
    </source>
</evidence>
<evidence type="ECO:0000256" key="6">
    <source>
        <dbReference type="ARBA" id="ARBA00022729"/>
    </source>
</evidence>
<dbReference type="InterPro" id="IPR005788">
    <property type="entry name" value="PDI_thioredoxin-like_dom"/>
</dbReference>
<keyword evidence="10 14" id="KW-0413">Isomerase</keyword>
<dbReference type="Proteomes" id="UP001176521">
    <property type="component" value="Unassembled WGS sequence"/>
</dbReference>
<name>A0AAN6GBT5_9BASI</name>
<reference evidence="17" key="1">
    <citation type="journal article" date="2023" name="PhytoFront">
        <title>Draft Genome Resources of Seven Strains of Tilletia horrida, Causal Agent of Kernel Smut of Rice.</title>
        <authorList>
            <person name="Khanal S."/>
            <person name="Antony Babu S."/>
            <person name="Zhou X.G."/>
        </authorList>
    </citation>
    <scope>NUCLEOTIDE SEQUENCE</scope>
    <source>
        <strain evidence="17">TX3</strain>
    </source>
</reference>
<comment type="similarity">
    <text evidence="4 13">Belongs to the protein disulfide isomerase family.</text>
</comment>
<feature type="disulfide bond" description="Redox-active" evidence="12">
    <location>
        <begin position="63"/>
        <end position="66"/>
    </location>
</feature>
<dbReference type="Gene3D" id="3.40.30.10">
    <property type="entry name" value="Glutaredoxin"/>
    <property type="match status" value="4"/>
</dbReference>
<feature type="chain" id="PRO_5042663745" description="Protein disulfide-isomerase" evidence="14">
    <location>
        <begin position="25"/>
        <end position="528"/>
    </location>
</feature>
<dbReference type="GO" id="GO:0034976">
    <property type="term" value="P:response to endoplasmic reticulum stress"/>
    <property type="evidence" value="ECO:0007669"/>
    <property type="project" value="TreeGrafter"/>
</dbReference>
<keyword evidence="18" id="KW-1185">Reference proteome</keyword>
<dbReference type="EC" id="5.3.4.1" evidence="5 14"/>
<comment type="function">
    <text evidence="2">Participates in the folding of proteins containing disulfide bonds, may be involved in glycosylation, prolyl hydroxylation and triglyceride transfer.</text>
</comment>
<evidence type="ECO:0000256" key="11">
    <source>
        <dbReference type="ARBA" id="ARBA00023284"/>
    </source>
</evidence>
<dbReference type="SUPFAM" id="SSF52833">
    <property type="entry name" value="Thioredoxin-like"/>
    <property type="match status" value="4"/>
</dbReference>
<dbReference type="GO" id="GO:0003756">
    <property type="term" value="F:protein disulfide isomerase activity"/>
    <property type="evidence" value="ECO:0007669"/>
    <property type="project" value="UniProtKB-EC"/>
</dbReference>
<keyword evidence="8" id="KW-0256">Endoplasmic reticulum</keyword>
<keyword evidence="9 12" id="KW-1015">Disulfide bond</keyword>
<dbReference type="GO" id="GO:0005788">
    <property type="term" value="C:endoplasmic reticulum lumen"/>
    <property type="evidence" value="ECO:0007669"/>
    <property type="project" value="UniProtKB-SubCell"/>
</dbReference>
<evidence type="ECO:0000256" key="9">
    <source>
        <dbReference type="ARBA" id="ARBA00023157"/>
    </source>
</evidence>
<dbReference type="FunFam" id="3.40.30.10:FF:000139">
    <property type="entry name" value="Protein disulfide-isomerase"/>
    <property type="match status" value="1"/>
</dbReference>
<evidence type="ECO:0000256" key="13">
    <source>
        <dbReference type="RuleBase" id="RU004208"/>
    </source>
</evidence>
<dbReference type="NCBIfam" id="TIGR01130">
    <property type="entry name" value="ER_PDI_fam"/>
    <property type="match status" value="1"/>
</dbReference>
<evidence type="ECO:0000256" key="1">
    <source>
        <dbReference type="ARBA" id="ARBA00001182"/>
    </source>
</evidence>